<keyword evidence="1" id="KW-0732">Signal</keyword>
<name>A0AAV4IS09_9GAST</name>
<sequence length="88" mass="9671">MVSSLRTWQTVTVAMFVILLVTMTTVQGDEEEDPVPVYDRGQELHLEKRSANLCHNSGPLGCLETDNYDTSVPGFMNAAMDPPEVSPS</sequence>
<evidence type="ECO:0000313" key="2">
    <source>
        <dbReference type="EMBL" id="GFS12455.1"/>
    </source>
</evidence>
<comment type="caution">
    <text evidence="2">The sequence shown here is derived from an EMBL/GenBank/DDBJ whole genome shotgun (WGS) entry which is preliminary data.</text>
</comment>
<protein>
    <submittedName>
        <fullName evidence="2">Uncharacterized protein</fullName>
    </submittedName>
</protein>
<dbReference type="AlphaFoldDB" id="A0AAV4IS09"/>
<reference evidence="2 3" key="1">
    <citation type="journal article" date="2021" name="Elife">
        <title>Chloroplast acquisition without the gene transfer in kleptoplastic sea slugs, Plakobranchus ocellatus.</title>
        <authorList>
            <person name="Maeda T."/>
            <person name="Takahashi S."/>
            <person name="Yoshida T."/>
            <person name="Shimamura S."/>
            <person name="Takaki Y."/>
            <person name="Nagai Y."/>
            <person name="Toyoda A."/>
            <person name="Suzuki Y."/>
            <person name="Arimoto A."/>
            <person name="Ishii H."/>
            <person name="Satoh N."/>
            <person name="Nishiyama T."/>
            <person name="Hasebe M."/>
            <person name="Maruyama T."/>
            <person name="Minagawa J."/>
            <person name="Obokata J."/>
            <person name="Shigenobu S."/>
        </authorList>
    </citation>
    <scope>NUCLEOTIDE SEQUENCE [LARGE SCALE GENOMIC DNA]</scope>
</reference>
<dbReference type="Proteomes" id="UP000762676">
    <property type="component" value="Unassembled WGS sequence"/>
</dbReference>
<feature type="signal peptide" evidence="1">
    <location>
        <begin position="1"/>
        <end position="28"/>
    </location>
</feature>
<accession>A0AAV4IS09</accession>
<proteinExistence type="predicted"/>
<feature type="chain" id="PRO_5043674557" evidence="1">
    <location>
        <begin position="29"/>
        <end position="88"/>
    </location>
</feature>
<evidence type="ECO:0000256" key="1">
    <source>
        <dbReference type="SAM" id="SignalP"/>
    </source>
</evidence>
<organism evidence="2 3">
    <name type="scientific">Elysia marginata</name>
    <dbReference type="NCBI Taxonomy" id="1093978"/>
    <lineage>
        <taxon>Eukaryota</taxon>
        <taxon>Metazoa</taxon>
        <taxon>Spiralia</taxon>
        <taxon>Lophotrochozoa</taxon>
        <taxon>Mollusca</taxon>
        <taxon>Gastropoda</taxon>
        <taxon>Heterobranchia</taxon>
        <taxon>Euthyneura</taxon>
        <taxon>Panpulmonata</taxon>
        <taxon>Sacoglossa</taxon>
        <taxon>Placobranchoidea</taxon>
        <taxon>Plakobranchidae</taxon>
        <taxon>Elysia</taxon>
    </lineage>
</organism>
<keyword evidence="3" id="KW-1185">Reference proteome</keyword>
<dbReference type="EMBL" id="BMAT01002721">
    <property type="protein sequence ID" value="GFS12455.1"/>
    <property type="molecule type" value="Genomic_DNA"/>
</dbReference>
<gene>
    <name evidence="2" type="ORF">ElyMa_001371300</name>
</gene>
<evidence type="ECO:0000313" key="3">
    <source>
        <dbReference type="Proteomes" id="UP000762676"/>
    </source>
</evidence>